<evidence type="ECO:0000256" key="2">
    <source>
        <dbReference type="SAM" id="MobiDB-lite"/>
    </source>
</evidence>
<dbReference type="Proteomes" id="UP000030745">
    <property type="component" value="Unassembled WGS sequence"/>
</dbReference>
<gene>
    <name evidence="3" type="ORF">SPRG_08481</name>
</gene>
<dbReference type="KEGG" id="spar:SPRG_08481"/>
<evidence type="ECO:0008006" key="5">
    <source>
        <dbReference type="Google" id="ProtNLM"/>
    </source>
</evidence>
<protein>
    <recommendedName>
        <fullName evidence="5">DUF4200 domain-containing protein</fullName>
    </recommendedName>
</protein>
<evidence type="ECO:0000313" key="3">
    <source>
        <dbReference type="EMBL" id="KDO26120.1"/>
    </source>
</evidence>
<dbReference type="GeneID" id="24130699"/>
<evidence type="ECO:0000256" key="1">
    <source>
        <dbReference type="SAM" id="Coils"/>
    </source>
</evidence>
<dbReference type="RefSeq" id="XP_012203115.1">
    <property type="nucleotide sequence ID" value="XM_012347725.1"/>
</dbReference>
<feature type="region of interest" description="Disordered" evidence="2">
    <location>
        <begin position="188"/>
        <end position="214"/>
    </location>
</feature>
<sequence length="214" mass="24066">MHVVSALRRAPPGRSYFSRFSSFTSASGRVLVVARHEPETPKPQDPFSFYCNFRDPVDWPKVLKEKLGLRRLPKVLSVVDSLGDESDPGVATTFTVTFDATKVEACDAELDEHVRMSNAQLRDAKKAMEKDAKTYYADVKAYKTRIATLEKDLKDSRASCEALEHERKLDELGEFAVKYRKFIVGFEPTASPPSSGKKHVRQVQGQEPQVDEQG</sequence>
<evidence type="ECO:0000313" key="4">
    <source>
        <dbReference type="Proteomes" id="UP000030745"/>
    </source>
</evidence>
<keyword evidence="1" id="KW-0175">Coiled coil</keyword>
<dbReference type="EMBL" id="KK583226">
    <property type="protein sequence ID" value="KDO26120.1"/>
    <property type="molecule type" value="Genomic_DNA"/>
</dbReference>
<proteinExistence type="predicted"/>
<dbReference type="AlphaFoldDB" id="A0A067CAB4"/>
<name>A0A067CAB4_SAPPC</name>
<accession>A0A067CAB4</accession>
<feature type="coiled-coil region" evidence="1">
    <location>
        <begin position="139"/>
        <end position="166"/>
    </location>
</feature>
<keyword evidence="4" id="KW-1185">Reference proteome</keyword>
<reference evidence="3 4" key="1">
    <citation type="journal article" date="2013" name="PLoS Genet.">
        <title>Distinctive expansion of potential virulence genes in the genome of the oomycete fish pathogen Saprolegnia parasitica.</title>
        <authorList>
            <person name="Jiang R.H."/>
            <person name="de Bruijn I."/>
            <person name="Haas B.J."/>
            <person name="Belmonte R."/>
            <person name="Lobach L."/>
            <person name="Christie J."/>
            <person name="van den Ackerveken G."/>
            <person name="Bottin A."/>
            <person name="Bulone V."/>
            <person name="Diaz-Moreno S.M."/>
            <person name="Dumas B."/>
            <person name="Fan L."/>
            <person name="Gaulin E."/>
            <person name="Govers F."/>
            <person name="Grenville-Briggs L.J."/>
            <person name="Horner N.R."/>
            <person name="Levin J.Z."/>
            <person name="Mammella M."/>
            <person name="Meijer H.J."/>
            <person name="Morris P."/>
            <person name="Nusbaum C."/>
            <person name="Oome S."/>
            <person name="Phillips A.J."/>
            <person name="van Rooyen D."/>
            <person name="Rzeszutek E."/>
            <person name="Saraiva M."/>
            <person name="Secombes C.J."/>
            <person name="Seidl M.F."/>
            <person name="Snel B."/>
            <person name="Stassen J.H."/>
            <person name="Sykes S."/>
            <person name="Tripathy S."/>
            <person name="van den Berg H."/>
            <person name="Vega-Arreguin J.C."/>
            <person name="Wawra S."/>
            <person name="Young S.K."/>
            <person name="Zeng Q."/>
            <person name="Dieguez-Uribeondo J."/>
            <person name="Russ C."/>
            <person name="Tyler B.M."/>
            <person name="van West P."/>
        </authorList>
    </citation>
    <scope>NUCLEOTIDE SEQUENCE [LARGE SCALE GENOMIC DNA]</scope>
    <source>
        <strain evidence="3 4">CBS 223.65</strain>
    </source>
</reference>
<organism evidence="3 4">
    <name type="scientific">Saprolegnia parasitica (strain CBS 223.65)</name>
    <dbReference type="NCBI Taxonomy" id="695850"/>
    <lineage>
        <taxon>Eukaryota</taxon>
        <taxon>Sar</taxon>
        <taxon>Stramenopiles</taxon>
        <taxon>Oomycota</taxon>
        <taxon>Saprolegniomycetes</taxon>
        <taxon>Saprolegniales</taxon>
        <taxon>Saprolegniaceae</taxon>
        <taxon>Saprolegnia</taxon>
    </lineage>
</organism>
<dbReference type="VEuPathDB" id="FungiDB:SPRG_08481"/>